<dbReference type="GO" id="GO:0005886">
    <property type="term" value="C:plasma membrane"/>
    <property type="evidence" value="ECO:0007669"/>
    <property type="project" value="UniProtKB-SubCell"/>
</dbReference>
<dbReference type="InterPro" id="IPR051612">
    <property type="entry name" value="Teichoic_Acid_Biosynth"/>
</dbReference>
<evidence type="ECO:0000313" key="9">
    <source>
        <dbReference type="EMBL" id="SIR84893.1"/>
    </source>
</evidence>
<dbReference type="Pfam" id="PF00534">
    <property type="entry name" value="Glycos_transf_1"/>
    <property type="match status" value="1"/>
</dbReference>
<feature type="domain" description="GW" evidence="8">
    <location>
        <begin position="873"/>
        <end position="951"/>
    </location>
</feature>
<comment type="caution">
    <text evidence="9">The sequence shown here is derived from an EMBL/GenBank/DDBJ whole genome shotgun (WGS) entry which is preliminary data.</text>
</comment>
<dbReference type="PANTHER" id="PTHR37316">
    <property type="entry name" value="TEICHOIC ACID GLYCEROL-PHOSPHATE PRIMASE"/>
    <property type="match status" value="1"/>
</dbReference>
<comment type="similarity">
    <text evidence="2">Belongs to the CDP-glycerol glycerophosphotransferase family.</text>
</comment>
<feature type="domain" description="GW" evidence="8">
    <location>
        <begin position="956"/>
        <end position="1033"/>
    </location>
</feature>
<evidence type="ECO:0000256" key="4">
    <source>
        <dbReference type="ARBA" id="ARBA00022679"/>
    </source>
</evidence>
<comment type="subcellular location">
    <subcellularLocation>
        <location evidence="1">Cell membrane</location>
        <topology evidence="1">Peripheral membrane protein</topology>
    </subcellularLocation>
</comment>
<dbReference type="Gene3D" id="3.40.50.11820">
    <property type="match status" value="1"/>
</dbReference>
<dbReference type="PANTHER" id="PTHR37316:SF3">
    <property type="entry name" value="TEICHOIC ACID GLYCEROL-PHOSPHATE TRANSFERASE"/>
    <property type="match status" value="1"/>
</dbReference>
<dbReference type="Gene3D" id="3.40.50.2000">
    <property type="entry name" value="Glycogen Phosphorylase B"/>
    <property type="match status" value="1"/>
</dbReference>
<dbReference type="NCBIfam" id="NF033202">
    <property type="entry name" value="GW_glycos_SH3"/>
    <property type="match status" value="1"/>
</dbReference>
<dbReference type="GO" id="GO:0047355">
    <property type="term" value="F:CDP-glycerol glycerophosphotransferase activity"/>
    <property type="evidence" value="ECO:0007669"/>
    <property type="project" value="InterPro"/>
</dbReference>
<feature type="domain" description="GW" evidence="8">
    <location>
        <begin position="668"/>
        <end position="746"/>
    </location>
</feature>
<gene>
    <name evidence="9" type="ORF">SAMN05878482_106163</name>
</gene>
<keyword evidence="7" id="KW-0472">Membrane</keyword>
<evidence type="ECO:0000256" key="7">
    <source>
        <dbReference type="ARBA" id="ARBA00023136"/>
    </source>
</evidence>
<accession>A0A9X8RC37</accession>
<dbReference type="InterPro" id="IPR043149">
    <property type="entry name" value="TagF_N"/>
</dbReference>
<name>A0A9X8RC37_9BACI</name>
<evidence type="ECO:0000256" key="1">
    <source>
        <dbReference type="ARBA" id="ARBA00004202"/>
    </source>
</evidence>
<dbReference type="InterPro" id="IPR043148">
    <property type="entry name" value="TagF_C"/>
</dbReference>
<evidence type="ECO:0000256" key="3">
    <source>
        <dbReference type="ARBA" id="ARBA00022475"/>
    </source>
</evidence>
<dbReference type="Pfam" id="PF04464">
    <property type="entry name" value="Glyphos_transf"/>
    <property type="match status" value="1"/>
</dbReference>
<dbReference type="SUPFAM" id="SSF53756">
    <property type="entry name" value="UDP-Glycosyltransferase/glycogen phosphorylase"/>
    <property type="match status" value="3"/>
</dbReference>
<proteinExistence type="inferred from homology"/>
<protein>
    <submittedName>
        <fullName evidence="9">CDP-glycerol:poly(Glycerophosphate) glycerophosphotransferase</fullName>
    </submittedName>
</protein>
<dbReference type="InterPro" id="IPR007554">
    <property type="entry name" value="Glycerophosphate_synth"/>
</dbReference>
<keyword evidence="6" id="KW-0777">Teichoic acid biosynthesis</keyword>
<dbReference type="Gene3D" id="2.30.30.170">
    <property type="match status" value="4"/>
</dbReference>
<evidence type="ECO:0000256" key="6">
    <source>
        <dbReference type="ARBA" id="ARBA00022944"/>
    </source>
</evidence>
<dbReference type="InterPro" id="IPR025987">
    <property type="entry name" value="GW_dom"/>
</dbReference>
<dbReference type="GO" id="GO:0016757">
    <property type="term" value="F:glycosyltransferase activity"/>
    <property type="evidence" value="ECO:0007669"/>
    <property type="project" value="InterPro"/>
</dbReference>
<dbReference type="EMBL" id="FTMX01000006">
    <property type="protein sequence ID" value="SIR84893.1"/>
    <property type="molecule type" value="Genomic_DNA"/>
</dbReference>
<dbReference type="Gene3D" id="3.40.50.12580">
    <property type="match status" value="1"/>
</dbReference>
<sequence length="1214" mass="140630">MNGEYKSIKGDAYLVNKKVIKRKVDFLKQPIANFFLKENHQRVNRYAKYYEKLSVQKNTILYESRDGNSMTDSPYAMFKYMLENQDYQDFMHIWSIQDFSVLSGVMAKYRDMPNVQFVQRNSKEYLKWLATSEYLINNSTFQSFFIPKGDQIYINTWHGTPLKNMGFDIPGNPSVSQNVVRNFLSADFILSPNAHTTNIFTHSYKLNGLYKGEIIEEGYPRIDLTLNTNPGEYKDYLRTLGLKISDAKESILYAPTWKGTNLAKVDNDLLQIIADINYLQSQIGERYNLFIKVHPFLYKEAAKHSEIKDRLIPDHVDTNELLAAVDLLITDYSSIFFDYLVTDKPILFYTWDTDVYAEQRGQYLQNDELPGPMLFNSKELALAIKDIKNVKLRYFDKYKKMQEKFTNHEDGKVTERIVKNIFNKSTKQLNIITGLDSVKEKILIYPGGLRDNGITSSFLNLMNNIDYDKYDVSCFTATPHSQEVLKNMGKVNKNVRFLFKPGLPVYKILEVYKDKFIHNRGERGFLGKKLYPENAYIREHARLFGKTKFDFVIDFSGYSHYWAKYLLAADAKKKVCYMHNDLLSDSERVINGKRPHRINLRGIFSVYNRFDKLVSVSEGTMELNRKNLLEYADYDKFDFVMNSINPDKILQIEPNESEVIENDEKALITENFKARAILRDVKDNHVWNTLPGMSNATQLPLEERFEGAEIVISRKAHADQNTFYKFSHNNQIIGWISEEAVDLLPDSIIYEKEVDKIARLVRPRSNYIWSLPYKVEGTYKISGSHDFKGIIVKVDREAKTQHSIYSRISVKDKIIGWIDNSALSMLEHCTINEDMSFNDKLQIMMKRKYIISRNYKNNKKFIDKIENRTLKEINTGNQKYGKITNPEDHTIWTKAYPNYKAKRVSRAIDFEGQIVRIIKYNRTNKGGYYLFEIDNKKIGWLNTGAFEVIEEPILLKEREVRGTAEINLGDYNIWDKPYGLQDAMVLENGPSFNGRIVEFDKEAVTQLGTYAHILLDGISIGWIDKQALSVQEVHGLEVNNQFVPYPDKNDFNFVNMGRLSPEKGQDNLIRAFAGFHEKHKNSKLYILGQGPLKEDLQAIIDELDLNHSIHLLGQLENPFSFMEKCDCFVLSSHYEGQPMVLLEAMTLGMKIMATDIVANRTVLENGKYGLLVENSIDGLEKGLSTMVSNDNPKLAKFDYTQYNGLAMETFNKCL</sequence>
<dbReference type="InterPro" id="IPR001296">
    <property type="entry name" value="Glyco_trans_1"/>
</dbReference>
<dbReference type="PROSITE" id="PS51780">
    <property type="entry name" value="GW"/>
    <property type="match status" value="4"/>
</dbReference>
<feature type="domain" description="GW" evidence="8">
    <location>
        <begin position="750"/>
        <end position="828"/>
    </location>
</feature>
<dbReference type="Proteomes" id="UP000185829">
    <property type="component" value="Unassembled WGS sequence"/>
</dbReference>
<dbReference type="GO" id="GO:0019350">
    <property type="term" value="P:teichoic acid biosynthetic process"/>
    <property type="evidence" value="ECO:0007669"/>
    <property type="project" value="UniProtKB-KW"/>
</dbReference>
<dbReference type="InterPro" id="IPR038200">
    <property type="entry name" value="GW_dom_sf"/>
</dbReference>
<evidence type="ECO:0000256" key="2">
    <source>
        <dbReference type="ARBA" id="ARBA00010488"/>
    </source>
</evidence>
<dbReference type="AlphaFoldDB" id="A0A9X8RC37"/>
<keyword evidence="5" id="KW-0732">Signal</keyword>
<keyword evidence="3" id="KW-1003">Cell membrane</keyword>
<evidence type="ECO:0000256" key="5">
    <source>
        <dbReference type="ARBA" id="ARBA00022729"/>
    </source>
</evidence>
<evidence type="ECO:0000313" key="10">
    <source>
        <dbReference type="Proteomes" id="UP000185829"/>
    </source>
</evidence>
<organism evidence="9 10">
    <name type="scientific">Peribacillus simplex</name>
    <dbReference type="NCBI Taxonomy" id="1478"/>
    <lineage>
        <taxon>Bacteria</taxon>
        <taxon>Bacillati</taxon>
        <taxon>Bacillota</taxon>
        <taxon>Bacilli</taxon>
        <taxon>Bacillales</taxon>
        <taxon>Bacillaceae</taxon>
        <taxon>Peribacillus</taxon>
    </lineage>
</organism>
<dbReference type="SUPFAM" id="SSF82057">
    <property type="entry name" value="Prokaryotic SH3-related domain"/>
    <property type="match status" value="4"/>
</dbReference>
<evidence type="ECO:0000259" key="8">
    <source>
        <dbReference type="PROSITE" id="PS51780"/>
    </source>
</evidence>
<reference evidence="9 10" key="1">
    <citation type="submission" date="2017-01" db="EMBL/GenBank/DDBJ databases">
        <authorList>
            <person name="Varghese N."/>
            <person name="Submissions S."/>
        </authorList>
    </citation>
    <scope>NUCLEOTIDE SEQUENCE [LARGE SCALE GENOMIC DNA]</scope>
    <source>
        <strain evidence="9 10">RUG2-6</strain>
    </source>
</reference>
<dbReference type="Pfam" id="PF13457">
    <property type="entry name" value="GW"/>
    <property type="match status" value="4"/>
</dbReference>
<dbReference type="CDD" id="cd03811">
    <property type="entry name" value="GT4_GT28_WabH-like"/>
    <property type="match status" value="1"/>
</dbReference>
<keyword evidence="4" id="KW-0808">Transferase</keyword>